<evidence type="ECO:0000313" key="2">
    <source>
        <dbReference type="EMBL" id="SPE27339.1"/>
    </source>
</evidence>
<gene>
    <name evidence="2" type="ORF">SBA5_590045</name>
</gene>
<dbReference type="EMBL" id="OKRB01000118">
    <property type="protein sequence ID" value="SPE27339.1"/>
    <property type="molecule type" value="Genomic_DNA"/>
</dbReference>
<organism evidence="2 3">
    <name type="scientific">Candidatus Sulfuritelmatomonas gaucii</name>
    <dbReference type="NCBI Taxonomy" id="2043161"/>
    <lineage>
        <taxon>Bacteria</taxon>
        <taxon>Pseudomonadati</taxon>
        <taxon>Acidobacteriota</taxon>
        <taxon>Terriglobia</taxon>
        <taxon>Terriglobales</taxon>
        <taxon>Acidobacteriaceae</taxon>
        <taxon>Candidatus Sulfuritelmatomonas</taxon>
    </lineage>
</organism>
<sequence length="75" mass="7992">MRKRAGILRHLSFPTLCATFTAISSGAKPKDQLDAYISAPVSSPQGVAADPRERPSPAACRTARTCPIRLGRVEA</sequence>
<feature type="region of interest" description="Disordered" evidence="1">
    <location>
        <begin position="41"/>
        <end position="60"/>
    </location>
</feature>
<evidence type="ECO:0000313" key="3">
    <source>
        <dbReference type="Proteomes" id="UP000239735"/>
    </source>
</evidence>
<accession>A0A2N9LVS9</accession>
<protein>
    <submittedName>
        <fullName evidence="2">Uncharacterized protein</fullName>
    </submittedName>
</protein>
<dbReference type="AlphaFoldDB" id="A0A2N9LVS9"/>
<dbReference type="Proteomes" id="UP000239735">
    <property type="component" value="Unassembled WGS sequence"/>
</dbReference>
<reference evidence="3" key="1">
    <citation type="submission" date="2018-02" db="EMBL/GenBank/DDBJ databases">
        <authorList>
            <person name="Hausmann B."/>
        </authorList>
    </citation>
    <scope>NUCLEOTIDE SEQUENCE [LARGE SCALE GENOMIC DNA]</scope>
    <source>
        <strain evidence="3">Peat soil MAG SbA5</strain>
    </source>
</reference>
<proteinExistence type="predicted"/>
<name>A0A2N9LVS9_9BACT</name>
<evidence type="ECO:0000256" key="1">
    <source>
        <dbReference type="SAM" id="MobiDB-lite"/>
    </source>
</evidence>